<dbReference type="EMBL" id="CAJVOS010000011">
    <property type="protein sequence ID" value="CAG7987176.1"/>
    <property type="molecule type" value="Genomic_DNA"/>
</dbReference>
<sequence>MSPTETYPVYKVKFKLSIQDPDMPSPRHHTILFVQTNERPCSGIKHHVTGDIVTGMHYESVGIDDPAIDDNFFSTELLGHTRSLHYPRNWDDILKSLPAPPKQKAFNVNTMRTEPVKCWEPLAFYEAGEARRPLVKCTEWIDRHAVPTLTNAGLIECSL</sequence>
<dbReference type="OrthoDB" id="4135672at2759"/>
<organism evidence="1 2">
    <name type="scientific">Penicillium olsonii</name>
    <dbReference type="NCBI Taxonomy" id="99116"/>
    <lineage>
        <taxon>Eukaryota</taxon>
        <taxon>Fungi</taxon>
        <taxon>Dikarya</taxon>
        <taxon>Ascomycota</taxon>
        <taxon>Pezizomycotina</taxon>
        <taxon>Eurotiomycetes</taxon>
        <taxon>Eurotiomycetidae</taxon>
        <taxon>Eurotiales</taxon>
        <taxon>Aspergillaceae</taxon>
        <taxon>Penicillium</taxon>
    </lineage>
</organism>
<proteinExistence type="predicted"/>
<protein>
    <submittedName>
        <fullName evidence="1">Uncharacterized protein</fullName>
    </submittedName>
</protein>
<dbReference type="Pfam" id="PF20174">
    <property type="entry name" value="DUF6540"/>
    <property type="match status" value="1"/>
</dbReference>
<dbReference type="AlphaFoldDB" id="A0A9W4HEK8"/>
<name>A0A9W4HEK8_PENOL</name>
<dbReference type="InterPro" id="IPR046670">
    <property type="entry name" value="DUF6540"/>
</dbReference>
<evidence type="ECO:0000313" key="2">
    <source>
        <dbReference type="Proteomes" id="UP001153618"/>
    </source>
</evidence>
<accession>A0A9W4HEK8</accession>
<evidence type="ECO:0000313" key="1">
    <source>
        <dbReference type="EMBL" id="CAG7987176.1"/>
    </source>
</evidence>
<keyword evidence="2" id="KW-1185">Reference proteome</keyword>
<comment type="caution">
    <text evidence="1">The sequence shown here is derived from an EMBL/GenBank/DDBJ whole genome shotgun (WGS) entry which is preliminary data.</text>
</comment>
<dbReference type="Proteomes" id="UP001153618">
    <property type="component" value="Unassembled WGS sequence"/>
</dbReference>
<reference evidence="1" key="1">
    <citation type="submission" date="2021-07" db="EMBL/GenBank/DDBJ databases">
        <authorList>
            <person name="Branca A.L. A."/>
        </authorList>
    </citation>
    <scope>NUCLEOTIDE SEQUENCE</scope>
</reference>
<gene>
    <name evidence="1" type="ORF">POLS_LOCUS1470</name>
</gene>